<dbReference type="Gene3D" id="3.40.50.300">
    <property type="entry name" value="P-loop containing nucleotide triphosphate hydrolases"/>
    <property type="match status" value="1"/>
</dbReference>
<evidence type="ECO:0000256" key="7">
    <source>
        <dbReference type="ARBA" id="ARBA00023004"/>
    </source>
</evidence>
<dbReference type="SUPFAM" id="SSF52540">
    <property type="entry name" value="P-loop containing nucleoside triphosphate hydrolases"/>
    <property type="match status" value="1"/>
</dbReference>
<evidence type="ECO:0000256" key="6">
    <source>
        <dbReference type="ARBA" id="ARBA00022840"/>
    </source>
</evidence>
<proteinExistence type="predicted"/>
<gene>
    <name evidence="11" type="ORF">JQS43_05940</name>
</gene>
<feature type="domain" description="ABC transporter" evidence="10">
    <location>
        <begin position="8"/>
        <end position="244"/>
    </location>
</feature>
<dbReference type="AlphaFoldDB" id="A0A895YIK4"/>
<evidence type="ECO:0000313" key="12">
    <source>
        <dbReference type="Proteomes" id="UP000662857"/>
    </source>
</evidence>
<name>A0A895YIK4_9ACTN</name>
<dbReference type="SMART" id="SM00382">
    <property type="entry name" value="AAA"/>
    <property type="match status" value="1"/>
</dbReference>
<keyword evidence="3" id="KW-1003">Cell membrane</keyword>
<accession>A0A895YIK4</accession>
<evidence type="ECO:0000256" key="1">
    <source>
        <dbReference type="ARBA" id="ARBA00004202"/>
    </source>
</evidence>
<evidence type="ECO:0000256" key="2">
    <source>
        <dbReference type="ARBA" id="ARBA00022448"/>
    </source>
</evidence>
<dbReference type="InterPro" id="IPR003593">
    <property type="entry name" value="AAA+_ATPase"/>
</dbReference>
<dbReference type="KEGG" id="nhy:JQS43_05940"/>
<organism evidence="11 12">
    <name type="scientific">Natronosporangium hydrolyticum</name>
    <dbReference type="NCBI Taxonomy" id="2811111"/>
    <lineage>
        <taxon>Bacteria</taxon>
        <taxon>Bacillati</taxon>
        <taxon>Actinomycetota</taxon>
        <taxon>Actinomycetes</taxon>
        <taxon>Micromonosporales</taxon>
        <taxon>Micromonosporaceae</taxon>
        <taxon>Natronosporangium</taxon>
    </lineage>
</organism>
<evidence type="ECO:0000259" key="10">
    <source>
        <dbReference type="PROSITE" id="PS50893"/>
    </source>
</evidence>
<keyword evidence="5" id="KW-0547">Nucleotide-binding</keyword>
<evidence type="ECO:0000256" key="5">
    <source>
        <dbReference type="ARBA" id="ARBA00022741"/>
    </source>
</evidence>
<sequence length="266" mass="28502">MATEPTVLCAQELHVRYGETPVLAGLAAEVRTGEMLALVGRNGSGKSTLLRTLARLLPADAGTVLLDGADIARLPTAQVAQRLAVLPQGPVPPAGITVRELVEHGRFPHRGMFARATADDRRVVQEALDLTGLAGYADRYVDRLSGGERQRAWIALTLAQQTPVLLLDEPTTFLDIGHQLEVLDLVDRLRRDRALTVVLVLHDLNQAARYCDRIVALDQGRVVADGSPSSVVTPEFLASHFGVHATVTTDPVTGSVVCLPYAAATD</sequence>
<dbReference type="PROSITE" id="PS00211">
    <property type="entry name" value="ABC_TRANSPORTER_1"/>
    <property type="match status" value="1"/>
</dbReference>
<evidence type="ECO:0000256" key="3">
    <source>
        <dbReference type="ARBA" id="ARBA00022475"/>
    </source>
</evidence>
<keyword evidence="6 11" id="KW-0067">ATP-binding</keyword>
<keyword evidence="12" id="KW-1185">Reference proteome</keyword>
<dbReference type="InterPro" id="IPR051535">
    <property type="entry name" value="Siderophore_ABC-ATPase"/>
</dbReference>
<dbReference type="InterPro" id="IPR027417">
    <property type="entry name" value="P-loop_NTPase"/>
</dbReference>
<dbReference type="FunFam" id="3.40.50.300:FF:000134">
    <property type="entry name" value="Iron-enterobactin ABC transporter ATP-binding protein"/>
    <property type="match status" value="1"/>
</dbReference>
<dbReference type="Proteomes" id="UP000662857">
    <property type="component" value="Chromosome"/>
</dbReference>
<evidence type="ECO:0000256" key="8">
    <source>
        <dbReference type="ARBA" id="ARBA00023065"/>
    </source>
</evidence>
<evidence type="ECO:0000256" key="4">
    <source>
        <dbReference type="ARBA" id="ARBA00022496"/>
    </source>
</evidence>
<keyword evidence="8" id="KW-0406">Ion transport</keyword>
<keyword evidence="9" id="KW-0472">Membrane</keyword>
<reference evidence="11" key="1">
    <citation type="submission" date="2021-02" db="EMBL/GenBank/DDBJ databases">
        <title>Natrosporangium hydrolyticum gen. nov., sp. nov, a haloalkaliphilic actinobacterium from a soda solonchak soil.</title>
        <authorList>
            <person name="Sorokin D.Y."/>
            <person name="Khijniak T.V."/>
            <person name="Zakharycheva A.P."/>
            <person name="Boueva O.V."/>
            <person name="Ariskina E.V."/>
            <person name="Hahnke R.L."/>
            <person name="Bunk B."/>
            <person name="Sproer C."/>
            <person name="Schumann P."/>
            <person name="Evtushenko L.I."/>
            <person name="Kublanov I.V."/>
        </authorList>
    </citation>
    <scope>NUCLEOTIDE SEQUENCE</scope>
    <source>
        <strain evidence="11">DSM 106523</strain>
    </source>
</reference>
<dbReference type="InterPro" id="IPR017871">
    <property type="entry name" value="ABC_transporter-like_CS"/>
</dbReference>
<dbReference type="Pfam" id="PF00005">
    <property type="entry name" value="ABC_tran"/>
    <property type="match status" value="1"/>
</dbReference>
<keyword evidence="7" id="KW-0408">Iron</keyword>
<evidence type="ECO:0000256" key="9">
    <source>
        <dbReference type="ARBA" id="ARBA00023136"/>
    </source>
</evidence>
<evidence type="ECO:0000313" key="11">
    <source>
        <dbReference type="EMBL" id="QSB15872.1"/>
    </source>
</evidence>
<dbReference type="RefSeq" id="WP_239678064.1">
    <property type="nucleotide sequence ID" value="NZ_CP070499.1"/>
</dbReference>
<dbReference type="GO" id="GO:0005886">
    <property type="term" value="C:plasma membrane"/>
    <property type="evidence" value="ECO:0007669"/>
    <property type="project" value="UniProtKB-SubCell"/>
</dbReference>
<dbReference type="PANTHER" id="PTHR42771">
    <property type="entry name" value="IRON(3+)-HYDROXAMATE IMPORT ATP-BINDING PROTEIN FHUC"/>
    <property type="match status" value="1"/>
</dbReference>
<dbReference type="GO" id="GO:0005524">
    <property type="term" value="F:ATP binding"/>
    <property type="evidence" value="ECO:0007669"/>
    <property type="project" value="UniProtKB-KW"/>
</dbReference>
<dbReference type="GO" id="GO:0016887">
    <property type="term" value="F:ATP hydrolysis activity"/>
    <property type="evidence" value="ECO:0007669"/>
    <property type="project" value="InterPro"/>
</dbReference>
<dbReference type="PROSITE" id="PS50893">
    <property type="entry name" value="ABC_TRANSPORTER_2"/>
    <property type="match status" value="1"/>
</dbReference>
<comment type="subcellular location">
    <subcellularLocation>
        <location evidence="1">Cell membrane</location>
        <topology evidence="1">Peripheral membrane protein</topology>
    </subcellularLocation>
</comment>
<dbReference type="PANTHER" id="PTHR42771:SF2">
    <property type="entry name" value="IRON(3+)-HYDROXAMATE IMPORT ATP-BINDING PROTEIN FHUC"/>
    <property type="match status" value="1"/>
</dbReference>
<keyword evidence="4" id="KW-0410">Iron transport</keyword>
<dbReference type="EMBL" id="CP070499">
    <property type="protein sequence ID" value="QSB15872.1"/>
    <property type="molecule type" value="Genomic_DNA"/>
</dbReference>
<dbReference type="CDD" id="cd03214">
    <property type="entry name" value="ABC_Iron-Siderophores_B12_Hemin"/>
    <property type="match status" value="1"/>
</dbReference>
<keyword evidence="2" id="KW-0813">Transport</keyword>
<protein>
    <submittedName>
        <fullName evidence="11">ABC transporter ATP-binding protein</fullName>
    </submittedName>
</protein>
<dbReference type="GO" id="GO:0006826">
    <property type="term" value="P:iron ion transport"/>
    <property type="evidence" value="ECO:0007669"/>
    <property type="project" value="UniProtKB-KW"/>
</dbReference>
<dbReference type="InterPro" id="IPR003439">
    <property type="entry name" value="ABC_transporter-like_ATP-bd"/>
</dbReference>